<evidence type="ECO:0000313" key="9">
    <source>
        <dbReference type="EMBL" id="OGI90343.1"/>
    </source>
</evidence>
<dbReference type="InterPro" id="IPR016055">
    <property type="entry name" value="A-D-PHexomutase_a/b/a-I/II/III"/>
</dbReference>
<reference evidence="9 10" key="1">
    <citation type="journal article" date="2016" name="Nat. Commun.">
        <title>Thousands of microbial genomes shed light on interconnected biogeochemical processes in an aquifer system.</title>
        <authorList>
            <person name="Anantharaman K."/>
            <person name="Brown C.T."/>
            <person name="Hug L.A."/>
            <person name="Sharon I."/>
            <person name="Castelle C.J."/>
            <person name="Probst A.J."/>
            <person name="Thomas B.C."/>
            <person name="Singh A."/>
            <person name="Wilkins M.J."/>
            <person name="Karaoz U."/>
            <person name="Brodie E.L."/>
            <person name="Williams K.H."/>
            <person name="Hubbard S.S."/>
            <person name="Banfield J.F."/>
        </authorList>
    </citation>
    <scope>NUCLEOTIDE SEQUENCE [LARGE SCALE GENOMIC DNA]</scope>
</reference>
<dbReference type="PANTHER" id="PTHR43771">
    <property type="entry name" value="PHOSPHOMANNOMUTASE"/>
    <property type="match status" value="1"/>
</dbReference>
<dbReference type="Pfam" id="PF02880">
    <property type="entry name" value="PGM_PMM_III"/>
    <property type="match status" value="1"/>
</dbReference>
<gene>
    <name evidence="9" type="ORF">A2911_00025</name>
</gene>
<evidence type="ECO:0000256" key="4">
    <source>
        <dbReference type="ARBA" id="ARBA00022842"/>
    </source>
</evidence>
<comment type="caution">
    <text evidence="9">The sequence shown here is derived from an EMBL/GenBank/DDBJ whole genome shotgun (WGS) entry which is preliminary data.</text>
</comment>
<dbReference type="InterPro" id="IPR005846">
    <property type="entry name" value="A-D-PHexomutase_a/b/a-III"/>
</dbReference>
<evidence type="ECO:0000256" key="5">
    <source>
        <dbReference type="ARBA" id="ARBA00023235"/>
    </source>
</evidence>
<dbReference type="InterPro" id="IPR005845">
    <property type="entry name" value="A-D-PHexomutase_a/b/a-II"/>
</dbReference>
<keyword evidence="5" id="KW-0413">Isomerase</keyword>
<name>A0A1F6X8K2_9BACT</name>
<feature type="domain" description="Alpha-D-phosphohexomutase alpha/beta/alpha" evidence="8">
    <location>
        <begin position="115"/>
        <end position="221"/>
    </location>
</feature>
<dbReference type="GO" id="GO:0016868">
    <property type="term" value="F:intramolecular phosphotransferase activity"/>
    <property type="evidence" value="ECO:0007669"/>
    <property type="project" value="InterPro"/>
</dbReference>
<feature type="domain" description="Alpha-D-phosphohexomutase C-terminal" evidence="6">
    <location>
        <begin position="235"/>
        <end position="296"/>
    </location>
</feature>
<dbReference type="InterPro" id="IPR036900">
    <property type="entry name" value="A-D-PHexomutase_C_sf"/>
</dbReference>
<dbReference type="PANTHER" id="PTHR43771:SF1">
    <property type="entry name" value="PHOSPHOMANNOMUTASE"/>
    <property type="match status" value="1"/>
</dbReference>
<feature type="domain" description="Alpha-D-phosphohexomutase alpha/beta/alpha" evidence="7">
    <location>
        <begin position="9"/>
        <end position="108"/>
    </location>
</feature>
<proteinExistence type="predicted"/>
<dbReference type="GO" id="GO:0005975">
    <property type="term" value="P:carbohydrate metabolic process"/>
    <property type="evidence" value="ECO:0007669"/>
    <property type="project" value="InterPro"/>
</dbReference>
<evidence type="ECO:0000256" key="3">
    <source>
        <dbReference type="ARBA" id="ARBA00022723"/>
    </source>
</evidence>
<evidence type="ECO:0000256" key="1">
    <source>
        <dbReference type="ARBA" id="ARBA00001946"/>
    </source>
</evidence>
<evidence type="ECO:0008006" key="11">
    <source>
        <dbReference type="Google" id="ProtNLM"/>
    </source>
</evidence>
<keyword evidence="4" id="KW-0460">Magnesium</keyword>
<evidence type="ECO:0000259" key="6">
    <source>
        <dbReference type="Pfam" id="PF00408"/>
    </source>
</evidence>
<keyword evidence="3" id="KW-0479">Metal-binding</keyword>
<evidence type="ECO:0000256" key="2">
    <source>
        <dbReference type="ARBA" id="ARBA00022553"/>
    </source>
</evidence>
<dbReference type="Pfam" id="PF02879">
    <property type="entry name" value="PGM_PMM_II"/>
    <property type="match status" value="1"/>
</dbReference>
<organism evidence="9 10">
    <name type="scientific">Candidatus Nomurabacteria bacterium RIFCSPLOWO2_01_FULL_40_15</name>
    <dbReference type="NCBI Taxonomy" id="1801772"/>
    <lineage>
        <taxon>Bacteria</taxon>
        <taxon>Candidatus Nomuraibacteriota</taxon>
    </lineage>
</organism>
<accession>A0A1F6X8K2</accession>
<evidence type="ECO:0000259" key="7">
    <source>
        <dbReference type="Pfam" id="PF02879"/>
    </source>
</evidence>
<dbReference type="Gene3D" id="3.40.120.10">
    <property type="entry name" value="Alpha-D-Glucose-1,6-Bisphosphate, subunit A, domain 3"/>
    <property type="match status" value="2"/>
</dbReference>
<evidence type="ECO:0000259" key="8">
    <source>
        <dbReference type="Pfam" id="PF02880"/>
    </source>
</evidence>
<dbReference type="Pfam" id="PF00408">
    <property type="entry name" value="PGM_PMM_IV"/>
    <property type="match status" value="1"/>
</dbReference>
<dbReference type="SUPFAM" id="SSF55957">
    <property type="entry name" value="Phosphoglucomutase, C-terminal domain"/>
    <property type="match status" value="1"/>
</dbReference>
<dbReference type="EMBL" id="MFUW01000015">
    <property type="protein sequence ID" value="OGI90343.1"/>
    <property type="molecule type" value="Genomic_DNA"/>
</dbReference>
<comment type="cofactor">
    <cofactor evidence="1">
        <name>Mg(2+)</name>
        <dbReference type="ChEBI" id="CHEBI:18420"/>
    </cofactor>
</comment>
<keyword evidence="2" id="KW-0597">Phosphoprotein</keyword>
<dbReference type="InterPro" id="IPR005843">
    <property type="entry name" value="A-D-PHexomutase_C"/>
</dbReference>
<evidence type="ECO:0000313" key="10">
    <source>
        <dbReference type="Proteomes" id="UP000176814"/>
    </source>
</evidence>
<dbReference type="GO" id="GO:0046872">
    <property type="term" value="F:metal ion binding"/>
    <property type="evidence" value="ECO:0007669"/>
    <property type="project" value="UniProtKB-KW"/>
</dbReference>
<dbReference type="Proteomes" id="UP000176814">
    <property type="component" value="Unassembled WGS sequence"/>
</dbReference>
<protein>
    <recommendedName>
        <fullName evidence="11">Phosphoglucosamine mutase</fullName>
    </recommendedName>
</protein>
<dbReference type="SUPFAM" id="SSF53738">
    <property type="entry name" value="Phosphoglucomutase, first 3 domains"/>
    <property type="match status" value="2"/>
</dbReference>
<dbReference type="AlphaFoldDB" id="A0A1F6X8K2"/>
<dbReference type="Gene3D" id="3.30.310.50">
    <property type="entry name" value="Alpha-D-phosphohexomutase, C-terminal domain"/>
    <property type="match status" value="1"/>
</dbReference>
<sequence>MTIPNFTKEHADQILAHVNVEVIRARKFKVAVDMINASASVMDPYLFEKLGIDLIPLNNIPNGKFTHKPEPLKENLTDIENLVKESGANLGFAHDPDADRLVVINELGEVISEEYSLALAVENVLAKNPGQNVVINLSTSQMTADIAKKYGGKVFRSIIGEGHVVDAILSHRAIIGGEGNGGVIYPTINTVRDSFTTLSLILELLAERKQTVSEVVASLPKYFMKKEKLPIGKNLNDIYKNLKSNFKEAEANEQEGLRLDFPDSSWFHIRSSNTEPIIRIFGEAKEENRIVTLFEKIKSYI</sequence>